<organism evidence="1">
    <name type="scientific">uncultured Caudovirales phage</name>
    <dbReference type="NCBI Taxonomy" id="2100421"/>
    <lineage>
        <taxon>Viruses</taxon>
        <taxon>Duplodnaviria</taxon>
        <taxon>Heunggongvirae</taxon>
        <taxon>Uroviricota</taxon>
        <taxon>Caudoviricetes</taxon>
        <taxon>Peduoviridae</taxon>
        <taxon>Maltschvirus</taxon>
        <taxon>Maltschvirus maltsch</taxon>
    </lineage>
</organism>
<reference evidence="1" key="1">
    <citation type="submission" date="2020-05" db="EMBL/GenBank/DDBJ databases">
        <authorList>
            <person name="Chiriac C."/>
            <person name="Salcher M."/>
            <person name="Ghai R."/>
            <person name="Kavagutti S V."/>
        </authorList>
    </citation>
    <scope>NUCLEOTIDE SEQUENCE</scope>
</reference>
<sequence>MNIYDSISEALGIAPSPIPDDYNDIPSDAINVPWFHGGSPKGRNKGLSGGDTVSGRIYVTNGIVDKIVLPNNIPDGFYKGRIKITGHKGKPVFIKGKHYNSCRAASTDLGISMQMVTYYRVLEETGKAPAWSGKKKNA</sequence>
<accession>A0A6J7WTI5</accession>
<dbReference type="EMBL" id="LR798287">
    <property type="protein sequence ID" value="CAB5221060.1"/>
    <property type="molecule type" value="Genomic_DNA"/>
</dbReference>
<gene>
    <name evidence="1" type="ORF">UFOVP245_66</name>
</gene>
<proteinExistence type="predicted"/>
<protein>
    <submittedName>
        <fullName evidence="1">Uncharacterized protein</fullName>
    </submittedName>
</protein>
<name>A0A6J7WTI5_9CAUD</name>
<evidence type="ECO:0000313" key="1">
    <source>
        <dbReference type="EMBL" id="CAB5221060.1"/>
    </source>
</evidence>